<dbReference type="EMBL" id="CP006956">
    <property type="protein sequence ID" value="AHG87005.1"/>
    <property type="molecule type" value="Genomic_DNA"/>
</dbReference>
<dbReference type="KEGG" id="btra:F544_17770"/>
<reference evidence="1 2" key="1">
    <citation type="submission" date="2013-12" db="EMBL/GenBank/DDBJ databases">
        <title>Annotation of the Bibersteinia trehalosi USDA-ARS-USMARC-190 complete genome.</title>
        <authorList>
            <person name="Harhay G.P."/>
            <person name="McVey S."/>
            <person name="Clawson M.L."/>
            <person name="Bono J."/>
            <person name="Heaton M.P."/>
            <person name="Chitko-Mckown C.G."/>
            <person name="Harhay D.M."/>
            <person name="Smith T.P.L."/>
        </authorList>
    </citation>
    <scope>NUCLEOTIDE SEQUENCE [LARGE SCALE GENOMIC DNA]</scope>
    <source>
        <strain evidence="1 2">USDA-ARS-USMARC-190</strain>
    </source>
</reference>
<dbReference type="AlphaFoldDB" id="W0R9L6"/>
<evidence type="ECO:0000313" key="1">
    <source>
        <dbReference type="EMBL" id="AHG87005.1"/>
    </source>
</evidence>
<evidence type="ECO:0000313" key="2">
    <source>
        <dbReference type="Proteomes" id="UP000019086"/>
    </source>
</evidence>
<accession>W0R9L6</accession>
<proteinExistence type="predicted"/>
<gene>
    <name evidence="1" type="ORF">F544_17770</name>
</gene>
<organism evidence="1 2">
    <name type="scientific">Bibersteinia trehalosi USDA-ARS-USMARC-190</name>
    <dbReference type="NCBI Taxonomy" id="1263832"/>
    <lineage>
        <taxon>Bacteria</taxon>
        <taxon>Pseudomonadati</taxon>
        <taxon>Pseudomonadota</taxon>
        <taxon>Gammaproteobacteria</taxon>
        <taxon>Pasteurellales</taxon>
        <taxon>Pasteurellaceae</taxon>
        <taxon>Bibersteinia</taxon>
    </lineage>
</organism>
<dbReference type="HOGENOM" id="CLU_3247826_0_0_6"/>
<dbReference type="PATRIC" id="fig|1263832.3.peg.1767"/>
<protein>
    <submittedName>
        <fullName evidence="1">Uncharacterized protein</fullName>
    </submittedName>
</protein>
<name>W0R9L6_BIBTR</name>
<sequence length="42" mass="4856">MFYLILSFYFLTIIDYEMSGEHPQSVAGMTEKNFSGSKNCVR</sequence>
<dbReference type="Proteomes" id="UP000019086">
    <property type="component" value="Chromosome"/>
</dbReference>